<proteinExistence type="predicted"/>
<protein>
    <submittedName>
        <fullName evidence="1">Uncharacterized protein</fullName>
    </submittedName>
</protein>
<dbReference type="Proteomes" id="UP001054945">
    <property type="component" value="Unassembled WGS sequence"/>
</dbReference>
<gene>
    <name evidence="1" type="ORF">CEXT_809501</name>
</gene>
<comment type="caution">
    <text evidence="1">The sequence shown here is derived from an EMBL/GenBank/DDBJ whole genome shotgun (WGS) entry which is preliminary data.</text>
</comment>
<keyword evidence="2" id="KW-1185">Reference proteome</keyword>
<accession>A0AAV4T6A7</accession>
<reference evidence="1 2" key="1">
    <citation type="submission" date="2021-06" db="EMBL/GenBank/DDBJ databases">
        <title>Caerostris extrusa draft genome.</title>
        <authorList>
            <person name="Kono N."/>
            <person name="Arakawa K."/>
        </authorList>
    </citation>
    <scope>NUCLEOTIDE SEQUENCE [LARGE SCALE GENOMIC DNA]</scope>
</reference>
<dbReference type="AlphaFoldDB" id="A0AAV4T6A7"/>
<organism evidence="1 2">
    <name type="scientific">Caerostris extrusa</name>
    <name type="common">Bark spider</name>
    <name type="synonym">Caerostris bankana</name>
    <dbReference type="NCBI Taxonomy" id="172846"/>
    <lineage>
        <taxon>Eukaryota</taxon>
        <taxon>Metazoa</taxon>
        <taxon>Ecdysozoa</taxon>
        <taxon>Arthropoda</taxon>
        <taxon>Chelicerata</taxon>
        <taxon>Arachnida</taxon>
        <taxon>Araneae</taxon>
        <taxon>Araneomorphae</taxon>
        <taxon>Entelegynae</taxon>
        <taxon>Araneoidea</taxon>
        <taxon>Araneidae</taxon>
        <taxon>Caerostris</taxon>
    </lineage>
</organism>
<evidence type="ECO:0000313" key="1">
    <source>
        <dbReference type="EMBL" id="GIY40861.1"/>
    </source>
</evidence>
<dbReference type="EMBL" id="BPLR01010670">
    <property type="protein sequence ID" value="GIY40861.1"/>
    <property type="molecule type" value="Genomic_DNA"/>
</dbReference>
<name>A0AAV4T6A7_CAEEX</name>
<evidence type="ECO:0000313" key="2">
    <source>
        <dbReference type="Proteomes" id="UP001054945"/>
    </source>
</evidence>
<sequence length="94" mass="10527">MVLLPSQKLASKNGIRVQFSIIFSCTEADKLIRKLTLLDDELFQHPVPTHGSMVDNKRFGSSMVPLSLIRLIVNIVCLIHLRVSLVRLDDSKGV</sequence>